<feature type="modified residue" description="N6-(pyridoxal phosphate)lysine" evidence="12">
    <location>
        <position position="218"/>
    </location>
</feature>
<sequence>MKTAPTHRPPFARTIVTQIYNFSAGPAVLPKEVLQEAAADMLDWHGSGMSVMEMSHRGPEFISIYEAAVRDLRQLLDVPSNYKILFLQGGGLGENAIVPMNLVGRVSPSGQPATIDFVHTGSWSGKSVKEAARYATVNVAASSEGTRFTTVPPQSGWKLTPGAAYLHLCTNETIDGVEYNFVPELADGTPIVADMSSHILSRTIDVSKYGVIFAGAQKNIGPAGLTLVIVREDLLGHALPICPSAFDWSTVAAHDSMYNTPPTYGIYIAGLVFAHLLRQGGVAAAERRNIAKAELLYAALDADDFYQNRVAQDCRSRMNVPFYLRDETLNDTFLAGAKARGLLQLKGHKSVGGMRASIYNAMPIEGVQALVDYLNEFAGRT</sequence>
<comment type="caution">
    <text evidence="15">The sequence shown here is derived from an EMBL/GenBank/DDBJ whole genome shotgun (WGS) entry which is preliminary data.</text>
</comment>
<evidence type="ECO:0000256" key="5">
    <source>
        <dbReference type="ARBA" id="ARBA00022605"/>
    </source>
</evidence>
<proteinExistence type="inferred from homology"/>
<feature type="binding site" evidence="12">
    <location>
        <position position="194"/>
    </location>
    <ligand>
        <name>pyridoxal 5'-phosphate</name>
        <dbReference type="ChEBI" id="CHEBI:597326"/>
    </ligand>
</feature>
<dbReference type="InterPro" id="IPR015421">
    <property type="entry name" value="PyrdxlP-dep_Trfase_major"/>
</dbReference>
<dbReference type="Proteomes" id="UP000278085">
    <property type="component" value="Unassembled WGS sequence"/>
</dbReference>
<comment type="subunit">
    <text evidence="12">Homodimer.</text>
</comment>
<comment type="pathway">
    <text evidence="1 12">Cofactor biosynthesis; pyridoxine 5'-phosphate biosynthesis; pyridoxine 5'-phosphate from D-erythrose 4-phosphate: step 3/5.</text>
</comment>
<dbReference type="FunFam" id="3.90.1150.10:FF:000006">
    <property type="entry name" value="Phosphoserine aminotransferase"/>
    <property type="match status" value="1"/>
</dbReference>
<dbReference type="InterPro" id="IPR015424">
    <property type="entry name" value="PyrdxlP-dep_Trfase"/>
</dbReference>
<dbReference type="Pfam" id="PF00266">
    <property type="entry name" value="Aminotran_5"/>
    <property type="match status" value="1"/>
</dbReference>
<comment type="similarity">
    <text evidence="3 12">Belongs to the class-V pyridoxal-phosphate-dependent aminotransferase family. SerC subfamily.</text>
</comment>
<comment type="function">
    <text evidence="12">Catalyzes the reversible conversion of 3-phosphohydroxypyruvate to phosphoserine and of 3-hydroxy-2-oxo-4-phosphonooxybutanoate to phosphohydroxythreonine.</text>
</comment>
<dbReference type="UniPathway" id="UPA00244">
    <property type="reaction ID" value="UER00311"/>
</dbReference>
<comment type="pathway">
    <text evidence="2 12 13">Amino-acid biosynthesis; L-serine biosynthesis; L-serine from 3-phospho-D-glycerate: step 2/3.</text>
</comment>
<evidence type="ECO:0000313" key="16">
    <source>
        <dbReference type="Proteomes" id="UP000278085"/>
    </source>
</evidence>
<feature type="binding site" evidence="12">
    <location>
        <position position="173"/>
    </location>
    <ligand>
        <name>pyridoxal 5'-phosphate</name>
        <dbReference type="ChEBI" id="CHEBI:597326"/>
    </ligand>
</feature>
<feature type="binding site" evidence="12">
    <location>
        <position position="57"/>
    </location>
    <ligand>
        <name>L-glutamate</name>
        <dbReference type="ChEBI" id="CHEBI:29985"/>
    </ligand>
</feature>
<feature type="domain" description="Aminotransferase class V" evidence="14">
    <location>
        <begin position="19"/>
        <end position="370"/>
    </location>
</feature>
<dbReference type="InterPro" id="IPR000192">
    <property type="entry name" value="Aminotrans_V_dom"/>
</dbReference>
<dbReference type="PROSITE" id="PS00595">
    <property type="entry name" value="AA_TRANSFER_CLASS_5"/>
    <property type="match status" value="1"/>
</dbReference>
<evidence type="ECO:0000256" key="3">
    <source>
        <dbReference type="ARBA" id="ARBA00006904"/>
    </source>
</evidence>
<comment type="catalytic activity">
    <reaction evidence="11 12 13">
        <text>O-phospho-L-serine + 2-oxoglutarate = 3-phosphooxypyruvate + L-glutamate</text>
        <dbReference type="Rhea" id="RHEA:14329"/>
        <dbReference type="ChEBI" id="CHEBI:16810"/>
        <dbReference type="ChEBI" id="CHEBI:18110"/>
        <dbReference type="ChEBI" id="CHEBI:29985"/>
        <dbReference type="ChEBI" id="CHEBI:57524"/>
        <dbReference type="EC" id="2.6.1.52"/>
    </reaction>
</comment>
<feature type="binding site" evidence="12">
    <location>
        <position position="217"/>
    </location>
    <ligand>
        <name>pyridoxal 5'-phosphate</name>
        <dbReference type="ChEBI" id="CHEBI:597326"/>
    </ligand>
</feature>
<keyword evidence="16" id="KW-1185">Reference proteome</keyword>
<dbReference type="UniPathway" id="UPA00135">
    <property type="reaction ID" value="UER00197"/>
</dbReference>
<keyword evidence="12" id="KW-0963">Cytoplasm</keyword>
<dbReference type="OrthoDB" id="9809412at2"/>
<name>A0A430HI99_9BURK</name>
<dbReference type="Gene3D" id="3.40.640.10">
    <property type="entry name" value="Type I PLP-dependent aspartate aminotransferase-like (Major domain)"/>
    <property type="match status" value="1"/>
</dbReference>
<evidence type="ECO:0000256" key="9">
    <source>
        <dbReference type="ARBA" id="ARBA00023299"/>
    </source>
</evidence>
<dbReference type="PIRSF" id="PIRSF000525">
    <property type="entry name" value="SerC"/>
    <property type="match status" value="1"/>
</dbReference>
<keyword evidence="6 12" id="KW-0808">Transferase</keyword>
<comment type="subcellular location">
    <subcellularLocation>
        <location evidence="12">Cytoplasm</location>
    </subcellularLocation>
</comment>
<keyword evidence="9 12" id="KW-0718">Serine biosynthesis</keyword>
<keyword evidence="7 12" id="KW-0663">Pyridoxal phosphate</keyword>
<dbReference type="GO" id="GO:0005737">
    <property type="term" value="C:cytoplasm"/>
    <property type="evidence" value="ECO:0007669"/>
    <property type="project" value="UniProtKB-SubCell"/>
</dbReference>
<keyword evidence="4 12" id="KW-0032">Aminotransferase</keyword>
<dbReference type="NCBIfam" id="TIGR01364">
    <property type="entry name" value="serC_1"/>
    <property type="match status" value="1"/>
</dbReference>
<evidence type="ECO:0000259" key="14">
    <source>
        <dbReference type="Pfam" id="PF00266"/>
    </source>
</evidence>
<dbReference type="FunFam" id="3.40.640.10:FF:000010">
    <property type="entry name" value="Phosphoserine aminotransferase"/>
    <property type="match status" value="1"/>
</dbReference>
<evidence type="ECO:0000256" key="4">
    <source>
        <dbReference type="ARBA" id="ARBA00022576"/>
    </source>
</evidence>
<evidence type="ECO:0000256" key="13">
    <source>
        <dbReference type="RuleBase" id="RU004505"/>
    </source>
</evidence>
<evidence type="ECO:0000256" key="12">
    <source>
        <dbReference type="HAMAP-Rule" id="MF_00160"/>
    </source>
</evidence>
<evidence type="ECO:0000256" key="11">
    <source>
        <dbReference type="ARBA" id="ARBA00049007"/>
    </source>
</evidence>
<dbReference type="InterPro" id="IPR022278">
    <property type="entry name" value="Pser_aminoTfrase"/>
</dbReference>
<reference evidence="15 16" key="1">
    <citation type="submission" date="2018-12" db="EMBL/GenBank/DDBJ databases">
        <authorList>
            <person name="Yang E."/>
        </authorList>
    </citation>
    <scope>NUCLEOTIDE SEQUENCE [LARGE SCALE GENOMIC DNA]</scope>
    <source>
        <strain evidence="15 16">SOD</strain>
    </source>
</reference>
<dbReference type="EMBL" id="RXLQ01000011">
    <property type="protein sequence ID" value="RSZ57229.1"/>
    <property type="molecule type" value="Genomic_DNA"/>
</dbReference>
<dbReference type="InterPro" id="IPR020578">
    <property type="entry name" value="Aminotrans_V_PyrdxlP_BS"/>
</dbReference>
<evidence type="ECO:0000256" key="8">
    <source>
        <dbReference type="ARBA" id="ARBA00023096"/>
    </source>
</evidence>
<feature type="binding site" evidence="12">
    <location>
        <position position="123"/>
    </location>
    <ligand>
        <name>pyridoxal 5'-phosphate</name>
        <dbReference type="ChEBI" id="CHEBI:597326"/>
    </ligand>
</feature>
<keyword evidence="8 12" id="KW-0664">Pyridoxine biosynthesis</keyword>
<dbReference type="EC" id="2.6.1.52" evidence="12"/>
<dbReference type="SUPFAM" id="SSF53383">
    <property type="entry name" value="PLP-dependent transferases"/>
    <property type="match status" value="1"/>
</dbReference>
<dbReference type="InterPro" id="IPR015422">
    <property type="entry name" value="PyrdxlP-dep_Trfase_small"/>
</dbReference>
<comment type="caution">
    <text evidence="12">Lacks conserved residue(s) required for the propagation of feature annotation.</text>
</comment>
<dbReference type="AlphaFoldDB" id="A0A430HI99"/>
<dbReference type="Gene3D" id="3.90.1150.10">
    <property type="entry name" value="Aspartate Aminotransferase, domain 1"/>
    <property type="match status" value="1"/>
</dbReference>
<dbReference type="CDD" id="cd00611">
    <property type="entry name" value="PSAT_like"/>
    <property type="match status" value="1"/>
</dbReference>
<dbReference type="GO" id="GO:0030170">
    <property type="term" value="F:pyridoxal phosphate binding"/>
    <property type="evidence" value="ECO:0007669"/>
    <property type="project" value="UniProtKB-UniRule"/>
</dbReference>
<dbReference type="GO" id="GO:0004648">
    <property type="term" value="F:O-phospho-L-serine:2-oxoglutarate aminotransferase activity"/>
    <property type="evidence" value="ECO:0007669"/>
    <property type="project" value="UniProtKB-UniRule"/>
</dbReference>
<organism evidence="15 16">
    <name type="scientific">Massilia atriviolacea</name>
    <dbReference type="NCBI Taxonomy" id="2495579"/>
    <lineage>
        <taxon>Bacteria</taxon>
        <taxon>Pseudomonadati</taxon>
        <taxon>Pseudomonadota</taxon>
        <taxon>Betaproteobacteria</taxon>
        <taxon>Burkholderiales</taxon>
        <taxon>Oxalobacteraceae</taxon>
        <taxon>Telluria group</taxon>
        <taxon>Massilia</taxon>
    </lineage>
</organism>
<dbReference type="NCBIfam" id="NF003764">
    <property type="entry name" value="PRK05355.1"/>
    <property type="match status" value="1"/>
</dbReference>
<accession>A0A430HI99</accession>
<dbReference type="PANTHER" id="PTHR43247:SF1">
    <property type="entry name" value="PHOSPHOSERINE AMINOTRANSFERASE"/>
    <property type="match status" value="1"/>
</dbReference>
<dbReference type="GO" id="GO:0008615">
    <property type="term" value="P:pyridoxine biosynthetic process"/>
    <property type="evidence" value="ECO:0007669"/>
    <property type="project" value="UniProtKB-UniRule"/>
</dbReference>
<comment type="catalytic activity">
    <reaction evidence="10 12">
        <text>4-(phosphooxy)-L-threonine + 2-oxoglutarate = (R)-3-hydroxy-2-oxo-4-phosphooxybutanoate + L-glutamate</text>
        <dbReference type="Rhea" id="RHEA:16573"/>
        <dbReference type="ChEBI" id="CHEBI:16810"/>
        <dbReference type="ChEBI" id="CHEBI:29985"/>
        <dbReference type="ChEBI" id="CHEBI:58452"/>
        <dbReference type="ChEBI" id="CHEBI:58538"/>
        <dbReference type="EC" id="2.6.1.52"/>
    </reaction>
</comment>
<evidence type="ECO:0000256" key="1">
    <source>
        <dbReference type="ARBA" id="ARBA00004915"/>
    </source>
</evidence>
<protein>
    <recommendedName>
        <fullName evidence="12">Phosphoserine aminotransferase</fullName>
        <ecNumber evidence="12">2.6.1.52</ecNumber>
    </recommendedName>
    <alternativeName>
        <fullName evidence="12">Phosphohydroxythreonine aminotransferase</fullName>
        <shortName evidence="12">PSAT</shortName>
    </alternativeName>
</protein>
<evidence type="ECO:0000256" key="2">
    <source>
        <dbReference type="ARBA" id="ARBA00005099"/>
    </source>
</evidence>
<gene>
    <name evidence="12 15" type="primary">serC</name>
    <name evidence="15" type="ORF">EJB06_21170</name>
</gene>
<comment type="cofactor">
    <cofactor evidence="12">
        <name>pyridoxal 5'-phosphate</name>
        <dbReference type="ChEBI" id="CHEBI:597326"/>
    </cofactor>
    <text evidence="12">Binds 1 pyridoxal phosphate per subunit.</text>
</comment>
<dbReference type="HAMAP" id="MF_00160">
    <property type="entry name" value="SerC_aminotrans_5"/>
    <property type="match status" value="1"/>
</dbReference>
<evidence type="ECO:0000256" key="7">
    <source>
        <dbReference type="ARBA" id="ARBA00022898"/>
    </source>
</evidence>
<evidence type="ECO:0000256" key="10">
    <source>
        <dbReference type="ARBA" id="ARBA00047630"/>
    </source>
</evidence>
<keyword evidence="5 12" id="KW-0028">Amino-acid biosynthesis</keyword>
<feature type="binding site" evidence="12">
    <location>
        <begin position="259"/>
        <end position="260"/>
    </location>
    <ligand>
        <name>pyridoxal 5'-phosphate</name>
        <dbReference type="ChEBI" id="CHEBI:597326"/>
    </ligand>
</feature>
<dbReference type="PANTHER" id="PTHR43247">
    <property type="entry name" value="PHOSPHOSERINE AMINOTRANSFERASE"/>
    <property type="match status" value="1"/>
</dbReference>
<evidence type="ECO:0000313" key="15">
    <source>
        <dbReference type="EMBL" id="RSZ57229.1"/>
    </source>
</evidence>
<dbReference type="GO" id="GO:0006564">
    <property type="term" value="P:L-serine biosynthetic process"/>
    <property type="evidence" value="ECO:0007669"/>
    <property type="project" value="UniProtKB-UniRule"/>
</dbReference>
<evidence type="ECO:0000256" key="6">
    <source>
        <dbReference type="ARBA" id="ARBA00022679"/>
    </source>
</evidence>